<evidence type="ECO:0000313" key="2">
    <source>
        <dbReference type="Proteomes" id="UP000019804"/>
    </source>
</evidence>
<organism evidence="1 2">
    <name type="scientific">Aspergillus ruber (strain CBS 135680)</name>
    <dbReference type="NCBI Taxonomy" id="1388766"/>
    <lineage>
        <taxon>Eukaryota</taxon>
        <taxon>Fungi</taxon>
        <taxon>Dikarya</taxon>
        <taxon>Ascomycota</taxon>
        <taxon>Pezizomycotina</taxon>
        <taxon>Eurotiomycetes</taxon>
        <taxon>Eurotiomycetidae</taxon>
        <taxon>Eurotiales</taxon>
        <taxon>Aspergillaceae</taxon>
        <taxon>Aspergillus</taxon>
        <taxon>Aspergillus subgen. Aspergillus</taxon>
    </lineage>
</organism>
<gene>
    <name evidence="1" type="ORF">EURHEDRAFT_374057</name>
</gene>
<dbReference type="Proteomes" id="UP000019804">
    <property type="component" value="Unassembled WGS sequence"/>
</dbReference>
<sequence length="105" mass="11609">MHVPGRSYESGVLSDIAVEGLFVLKDKSGKAFWTNAGSSGIISFVIAYKGVNEDIYDDERDQAPPLADVVVPIASYKLSILRGYICTNREFGQDRLYKMTDDALE</sequence>
<name>A0A017SQA1_ASPRC</name>
<dbReference type="AlphaFoldDB" id="A0A017SQA1"/>
<reference evidence="2" key="1">
    <citation type="journal article" date="2014" name="Nat. Commun.">
        <title>Genomic adaptations of the halophilic Dead Sea filamentous fungus Eurotium rubrum.</title>
        <authorList>
            <person name="Kis-Papo T."/>
            <person name="Weig A.R."/>
            <person name="Riley R."/>
            <person name="Persoh D."/>
            <person name="Salamov A."/>
            <person name="Sun H."/>
            <person name="Lipzen A."/>
            <person name="Wasser S.P."/>
            <person name="Rambold G."/>
            <person name="Grigoriev I.V."/>
            <person name="Nevo E."/>
        </authorList>
    </citation>
    <scope>NUCLEOTIDE SEQUENCE [LARGE SCALE GENOMIC DNA]</scope>
    <source>
        <strain evidence="2">CBS 135680</strain>
    </source>
</reference>
<proteinExistence type="predicted"/>
<dbReference type="HOGENOM" id="CLU_2236045_0_0_1"/>
<evidence type="ECO:0000313" key="1">
    <source>
        <dbReference type="EMBL" id="EYE98981.1"/>
    </source>
</evidence>
<keyword evidence="2" id="KW-1185">Reference proteome</keyword>
<dbReference type="GeneID" id="63693725"/>
<accession>A0A017SQA1</accession>
<dbReference type="RefSeq" id="XP_040642669.1">
    <property type="nucleotide sequence ID" value="XM_040778601.1"/>
</dbReference>
<dbReference type="EMBL" id="KK088412">
    <property type="protein sequence ID" value="EYE98981.1"/>
    <property type="molecule type" value="Genomic_DNA"/>
</dbReference>
<protein>
    <submittedName>
        <fullName evidence="1">Uncharacterized protein</fullName>
    </submittedName>
</protein>